<sequence length="332" mass="36779">MISKYHFSDVIIEPILEDSINIRAIEVDTDFMMYAGSEGKYGYYKIKKGFQFEKRNIENISYEDKVPNYRAIASNATNFFILSVESPALLYMINKKSGKATLVYKEDHEKVFYDSMIFWNDKEGIAMGDPTDTCLSIISTRDGGESWNKISCDDLPETKEGEAAFAASNSNIAVVGDKTWMISGGMKSRVFYSPNKGKTWKVFETPLTQGTSTTGGYSIDFYDEKNGVIYGGDYTKPEMNDKNKAITTDGGITWHLVASGSGAGYKSCVRYIPNSKNQGMIAVGSSGISVSHNNGTSWKNISDTGFYTIRFLSDTIAIAAGKNRIAKITFIK</sequence>
<dbReference type="EMBL" id="BAABCW010000016">
    <property type="protein sequence ID" value="GAA3516273.1"/>
    <property type="molecule type" value="Genomic_DNA"/>
</dbReference>
<dbReference type="InterPro" id="IPR002860">
    <property type="entry name" value="BNR_rpt"/>
</dbReference>
<dbReference type="CDD" id="cd15482">
    <property type="entry name" value="Sialidase_non-viral"/>
    <property type="match status" value="1"/>
</dbReference>
<evidence type="ECO:0000313" key="2">
    <source>
        <dbReference type="Proteomes" id="UP001500459"/>
    </source>
</evidence>
<accession>A0ABP6UPY7</accession>
<dbReference type="Pfam" id="PF02012">
    <property type="entry name" value="BNR"/>
    <property type="match status" value="1"/>
</dbReference>
<dbReference type="Gene3D" id="2.130.10.10">
    <property type="entry name" value="YVTN repeat-like/Quinoprotein amine dehydrogenase"/>
    <property type="match status" value="1"/>
</dbReference>
<protein>
    <recommendedName>
        <fullName evidence="3">Oxidoreductase</fullName>
    </recommendedName>
</protein>
<dbReference type="SUPFAM" id="SSF110296">
    <property type="entry name" value="Oligoxyloglucan reducing end-specific cellobiohydrolase"/>
    <property type="match status" value="1"/>
</dbReference>
<evidence type="ECO:0008006" key="3">
    <source>
        <dbReference type="Google" id="ProtNLM"/>
    </source>
</evidence>
<dbReference type="Proteomes" id="UP001500459">
    <property type="component" value="Unassembled WGS sequence"/>
</dbReference>
<proteinExistence type="predicted"/>
<organism evidence="1 2">
    <name type="scientific">Aquimarina addita</name>
    <dbReference type="NCBI Taxonomy" id="870485"/>
    <lineage>
        <taxon>Bacteria</taxon>
        <taxon>Pseudomonadati</taxon>
        <taxon>Bacteroidota</taxon>
        <taxon>Flavobacteriia</taxon>
        <taxon>Flavobacteriales</taxon>
        <taxon>Flavobacteriaceae</taxon>
        <taxon>Aquimarina</taxon>
    </lineage>
</organism>
<gene>
    <name evidence="1" type="ORF">GCM10022393_32880</name>
</gene>
<keyword evidence="2" id="KW-1185">Reference proteome</keyword>
<dbReference type="PANTHER" id="PTHR47199:SF2">
    <property type="entry name" value="PHOTOSYSTEM II STABILITY_ASSEMBLY FACTOR HCF136, CHLOROPLASTIC"/>
    <property type="match status" value="1"/>
</dbReference>
<comment type="caution">
    <text evidence="1">The sequence shown here is derived from an EMBL/GenBank/DDBJ whole genome shotgun (WGS) entry which is preliminary data.</text>
</comment>
<name>A0ABP6UPY7_9FLAO</name>
<dbReference type="PANTHER" id="PTHR47199">
    <property type="entry name" value="PHOTOSYSTEM II STABILITY/ASSEMBLY FACTOR HCF136, CHLOROPLASTIC"/>
    <property type="match status" value="1"/>
</dbReference>
<reference evidence="2" key="1">
    <citation type="journal article" date="2019" name="Int. J. Syst. Evol. Microbiol.">
        <title>The Global Catalogue of Microorganisms (GCM) 10K type strain sequencing project: providing services to taxonomists for standard genome sequencing and annotation.</title>
        <authorList>
            <consortium name="The Broad Institute Genomics Platform"/>
            <consortium name="The Broad Institute Genome Sequencing Center for Infectious Disease"/>
            <person name="Wu L."/>
            <person name="Ma J."/>
        </authorList>
    </citation>
    <scope>NUCLEOTIDE SEQUENCE [LARGE SCALE GENOMIC DNA]</scope>
    <source>
        <strain evidence="2">JCM 17106</strain>
    </source>
</reference>
<dbReference type="InterPro" id="IPR015943">
    <property type="entry name" value="WD40/YVTN_repeat-like_dom_sf"/>
</dbReference>
<evidence type="ECO:0000313" key="1">
    <source>
        <dbReference type="EMBL" id="GAA3516273.1"/>
    </source>
</evidence>